<comment type="caution">
    <text evidence="3">The sequence shown here is derived from an EMBL/GenBank/DDBJ whole genome shotgun (WGS) entry which is preliminary data.</text>
</comment>
<gene>
    <name evidence="3" type="ORF">DA73_0201130</name>
</gene>
<feature type="signal peptide" evidence="2">
    <location>
        <begin position="1"/>
        <end position="21"/>
    </location>
</feature>
<organism evidence="3">
    <name type="scientific">Tolypothrix bouteillei VB521301</name>
    <dbReference type="NCBI Taxonomy" id="1479485"/>
    <lineage>
        <taxon>Bacteria</taxon>
        <taxon>Bacillati</taxon>
        <taxon>Cyanobacteriota</taxon>
        <taxon>Cyanophyceae</taxon>
        <taxon>Nostocales</taxon>
        <taxon>Tolypothrichaceae</taxon>
        <taxon>Tolypothrix</taxon>
    </lineage>
</organism>
<feature type="chain" id="PRO_5002136169" evidence="2">
    <location>
        <begin position="22"/>
        <end position="165"/>
    </location>
</feature>
<feature type="region of interest" description="Disordered" evidence="1">
    <location>
        <begin position="25"/>
        <end position="56"/>
    </location>
</feature>
<evidence type="ECO:0000313" key="3">
    <source>
        <dbReference type="EMBL" id="KIE13977.1"/>
    </source>
</evidence>
<name>A0A0C1NGJ1_9CYAN</name>
<accession>A0A0C1NGJ1</accession>
<dbReference type="OrthoDB" id="485383at2"/>
<sequence length="165" mass="18536">MKKVLSTIALVAYFCLGLVYAATASQKEPKQNPRPPELDKPGEIETTSKPAPNYLFPDNSSKTEAQLIHKENAIGQLKKELKLRQINLAQYSEYLENKKQRGGNIIENLQVHPKRLVWVVEIDAPLGIEVPQKNGQVIKFRKSSITIVVDAETGRKFDTDIVETP</sequence>
<dbReference type="AlphaFoldDB" id="A0A0C1NGJ1"/>
<reference evidence="3" key="1">
    <citation type="journal article" date="2015" name="Genome Announc.">
        <title>Draft Genome Sequence of Tolypothrix boutellei Strain VB521301.</title>
        <authorList>
            <person name="Chandrababunaidu M.M."/>
            <person name="Singh D."/>
            <person name="Sen D."/>
            <person name="Bhan S."/>
            <person name="Das S."/>
            <person name="Gupta A."/>
            <person name="Adhikary S.P."/>
            <person name="Tripathy S."/>
        </authorList>
    </citation>
    <scope>NUCLEOTIDE SEQUENCE</scope>
    <source>
        <strain evidence="3">VB521301</strain>
    </source>
</reference>
<proteinExistence type="predicted"/>
<evidence type="ECO:0000256" key="1">
    <source>
        <dbReference type="SAM" id="MobiDB-lite"/>
    </source>
</evidence>
<protein>
    <submittedName>
        <fullName evidence="3">Uncharacterized protein</fullName>
    </submittedName>
</protein>
<evidence type="ECO:0000256" key="2">
    <source>
        <dbReference type="SAM" id="SignalP"/>
    </source>
</evidence>
<feature type="compositionally biased region" description="Basic and acidic residues" evidence="1">
    <location>
        <begin position="27"/>
        <end position="43"/>
    </location>
</feature>
<keyword evidence="2" id="KW-0732">Signal</keyword>
<dbReference type="EMBL" id="JHEG02000001">
    <property type="protein sequence ID" value="KIE13977.1"/>
    <property type="molecule type" value="Genomic_DNA"/>
</dbReference>